<evidence type="ECO:0000313" key="2">
    <source>
        <dbReference type="Proteomes" id="UP000241507"/>
    </source>
</evidence>
<protein>
    <submittedName>
        <fullName evidence="1">Glycosyltransferase</fullName>
    </submittedName>
</protein>
<sequence>MTNKSLLIIFTKNPELGRVKTRLAKDIGDENALEIYKRLLAHSKKITAPVKAVKQVFYASEIAKNDLWNEDIYSKKEQKGNDLGERMLNAFQEGFKSGFKNIVIIGTDIFDIETKDIEMAFSSLNENDFVIGPASDGGYYLLGMNCLNSDVFKNKKWSTSSVLQDTLDDLKNHSVKILPQRKDIDVIEDIEGIPAFKKIIEND</sequence>
<dbReference type="AlphaFoldDB" id="A0A2R3Z2H9"/>
<accession>A0A2R3Z2H9</accession>
<evidence type="ECO:0000313" key="1">
    <source>
        <dbReference type="EMBL" id="AVR44483.1"/>
    </source>
</evidence>
<dbReference type="NCBIfam" id="TIGR04282">
    <property type="entry name" value="glyco_like_cofC"/>
    <property type="match status" value="1"/>
</dbReference>
<dbReference type="PANTHER" id="PTHR36529">
    <property type="entry name" value="SLL1095 PROTEIN"/>
    <property type="match status" value="1"/>
</dbReference>
<name>A0A2R3Z2H9_9FLAO</name>
<dbReference type="PANTHER" id="PTHR36529:SF1">
    <property type="entry name" value="GLYCOSYLTRANSFERASE"/>
    <property type="match status" value="1"/>
</dbReference>
<dbReference type="InterPro" id="IPR029044">
    <property type="entry name" value="Nucleotide-diphossugar_trans"/>
</dbReference>
<keyword evidence="1" id="KW-0808">Transferase</keyword>
<dbReference type="Proteomes" id="UP000241507">
    <property type="component" value="Chromosome"/>
</dbReference>
<reference evidence="2" key="1">
    <citation type="submission" date="2018-03" db="EMBL/GenBank/DDBJ databases">
        <title>Gramella fulva sp. nov., isolated from a dry surface of tidal flat.</title>
        <authorList>
            <person name="Hwang S.H."/>
            <person name="Hwang W.M."/>
            <person name="Kang K."/>
            <person name="Ahn T.-Y."/>
        </authorList>
    </citation>
    <scope>NUCLEOTIDE SEQUENCE [LARGE SCALE GENOMIC DNA]</scope>
    <source>
        <strain evidence="2">SH35</strain>
    </source>
</reference>
<dbReference type="Gene3D" id="3.90.550.10">
    <property type="entry name" value="Spore Coat Polysaccharide Biosynthesis Protein SpsA, Chain A"/>
    <property type="match status" value="1"/>
</dbReference>
<dbReference type="SUPFAM" id="SSF53448">
    <property type="entry name" value="Nucleotide-diphospho-sugar transferases"/>
    <property type="match status" value="1"/>
</dbReference>
<dbReference type="KEGG" id="grs:C7S20_03960"/>
<keyword evidence="2" id="KW-1185">Reference proteome</keyword>
<dbReference type="InterPro" id="IPR018641">
    <property type="entry name" value="Trfase_1_rSAM/seldom-assoc"/>
</dbReference>
<dbReference type="GO" id="GO:0016740">
    <property type="term" value="F:transferase activity"/>
    <property type="evidence" value="ECO:0007669"/>
    <property type="project" value="UniProtKB-KW"/>
</dbReference>
<dbReference type="RefSeq" id="WP_107011261.1">
    <property type="nucleotide sequence ID" value="NZ_CP028136.1"/>
</dbReference>
<proteinExistence type="predicted"/>
<dbReference type="OrthoDB" id="9798250at2"/>
<organism evidence="1 2">
    <name type="scientific">Christiangramia fulva</name>
    <dbReference type="NCBI Taxonomy" id="2126553"/>
    <lineage>
        <taxon>Bacteria</taxon>
        <taxon>Pseudomonadati</taxon>
        <taxon>Bacteroidota</taxon>
        <taxon>Flavobacteriia</taxon>
        <taxon>Flavobacteriales</taxon>
        <taxon>Flavobacteriaceae</taxon>
        <taxon>Christiangramia</taxon>
    </lineage>
</organism>
<dbReference type="EMBL" id="CP028136">
    <property type="protein sequence ID" value="AVR44483.1"/>
    <property type="molecule type" value="Genomic_DNA"/>
</dbReference>
<gene>
    <name evidence="1" type="ORF">C7S20_03960</name>
</gene>
<dbReference type="Pfam" id="PF09837">
    <property type="entry name" value="DUF2064"/>
    <property type="match status" value="1"/>
</dbReference>